<comment type="caution">
    <text evidence="1">The sequence shown here is derived from an EMBL/GenBank/DDBJ whole genome shotgun (WGS) entry which is preliminary data.</text>
</comment>
<evidence type="ECO:0000313" key="1">
    <source>
        <dbReference type="EMBL" id="KJW00357.1"/>
    </source>
</evidence>
<organism evidence="1 2">
    <name type="scientific">Rickettsia parkeri str. Tate's Hell</name>
    <dbReference type="NCBI Taxonomy" id="1359189"/>
    <lineage>
        <taxon>Bacteria</taxon>
        <taxon>Pseudomonadati</taxon>
        <taxon>Pseudomonadota</taxon>
        <taxon>Alphaproteobacteria</taxon>
        <taxon>Rickettsiales</taxon>
        <taxon>Rickettsiaceae</taxon>
        <taxon>Rickettsieae</taxon>
        <taxon>Rickettsia</taxon>
        <taxon>spotted fever group</taxon>
    </lineage>
</organism>
<proteinExistence type="predicted"/>
<keyword evidence="2" id="KW-1185">Reference proteome</keyword>
<dbReference type="EMBL" id="LAOO01000001">
    <property type="protein sequence ID" value="KJW00357.1"/>
    <property type="molecule type" value="Genomic_DNA"/>
</dbReference>
<evidence type="ECO:0000313" key="2">
    <source>
        <dbReference type="Proteomes" id="UP000035491"/>
    </source>
</evidence>
<protein>
    <submittedName>
        <fullName evidence="1">Uncharacterized protein</fullName>
    </submittedName>
</protein>
<dbReference type="Proteomes" id="UP000035491">
    <property type="component" value="Unassembled WGS sequence"/>
</dbReference>
<sequence length="43" mass="4673">MSNTSVSAIKVETEIIGNMSGEVVLDLPYAWANAYILQANQKC</sequence>
<dbReference type="RefSeq" id="WP_261763533.1">
    <property type="nucleotide sequence ID" value="NZ_LAOO01000001.1"/>
</dbReference>
<dbReference type="GeneID" id="76832550"/>
<name>A0ABR5DNS8_RICPA</name>
<gene>
    <name evidence="1" type="ORF">RPATATE_1207</name>
</gene>
<reference evidence="1 2" key="1">
    <citation type="submission" date="2015-02" db="EMBL/GenBank/DDBJ databases">
        <title>Genome Sequencing of Rickettsiales.</title>
        <authorList>
            <person name="Daugherty S.C."/>
            <person name="Su Q."/>
            <person name="Abolude K."/>
            <person name="Beier-Sexton M."/>
            <person name="Carlyon J.A."/>
            <person name="Carter R."/>
            <person name="Day N.P."/>
            <person name="Dumler S.J."/>
            <person name="Dyachenko V."/>
            <person name="Godinez A."/>
            <person name="Kurtti T.J."/>
            <person name="Lichay M."/>
            <person name="Mullins K.E."/>
            <person name="Ott S."/>
            <person name="Pappas-Brown V."/>
            <person name="Paris D.H."/>
            <person name="Patel P."/>
            <person name="Richards A.L."/>
            <person name="Sadzewicz L."/>
            <person name="Sears K."/>
            <person name="Seidman D."/>
            <person name="Sengamalay N."/>
            <person name="Stenos J."/>
            <person name="Tallon L.J."/>
            <person name="Vincent G."/>
            <person name="Fraser C.M."/>
            <person name="Munderloh U."/>
            <person name="Dunning-Hotopp J.C."/>
        </authorList>
    </citation>
    <scope>NUCLEOTIDE SEQUENCE [LARGE SCALE GENOMIC DNA]</scope>
    <source>
        <strain evidence="1 2">Tate's Hell</strain>
    </source>
</reference>
<accession>A0ABR5DNS8</accession>